<keyword evidence="3" id="KW-0274">FAD</keyword>
<dbReference type="AlphaFoldDB" id="A0AA39YJ18"/>
<evidence type="ECO:0000313" key="8">
    <source>
        <dbReference type="Proteomes" id="UP001175001"/>
    </source>
</evidence>
<dbReference type="PANTHER" id="PTHR43004">
    <property type="entry name" value="TRK SYSTEM POTASSIUM UPTAKE PROTEIN"/>
    <property type="match status" value="1"/>
</dbReference>
<evidence type="ECO:0000256" key="3">
    <source>
        <dbReference type="ARBA" id="ARBA00022827"/>
    </source>
</evidence>
<accession>A0AA39YJ18</accession>
<dbReference type="CDD" id="cd02979">
    <property type="entry name" value="PHOX_C"/>
    <property type="match status" value="1"/>
</dbReference>
<dbReference type="GO" id="GO:0071949">
    <property type="term" value="F:FAD binding"/>
    <property type="evidence" value="ECO:0007669"/>
    <property type="project" value="InterPro"/>
</dbReference>
<dbReference type="Pfam" id="PF01494">
    <property type="entry name" value="FAD_binding_3"/>
    <property type="match status" value="1"/>
</dbReference>
<protein>
    <submittedName>
        <fullName evidence="7">FAD-dependent monooxygenase terD</fullName>
    </submittedName>
</protein>
<reference evidence="7" key="1">
    <citation type="submission" date="2023-06" db="EMBL/GenBank/DDBJ databases">
        <title>Multi-omics analyses reveal the molecular pathogenesis toolkit of Lasiodiplodia hormozganensis, a cross-kingdom pathogen.</title>
        <authorList>
            <person name="Felix C."/>
            <person name="Meneses R."/>
            <person name="Goncalves M.F.M."/>
            <person name="Tilleman L."/>
            <person name="Duarte A.S."/>
            <person name="Jorrin-Novo J.V."/>
            <person name="Van De Peer Y."/>
            <person name="Deforce D."/>
            <person name="Van Nieuwerburgh F."/>
            <person name="Esteves A.C."/>
            <person name="Alves A."/>
        </authorList>
    </citation>
    <scope>NUCLEOTIDE SEQUENCE</scope>
    <source>
        <strain evidence="7">CBS 339.90</strain>
    </source>
</reference>
<feature type="domain" description="FAD-binding" evidence="5">
    <location>
        <begin position="4"/>
        <end position="357"/>
    </location>
</feature>
<evidence type="ECO:0000256" key="1">
    <source>
        <dbReference type="ARBA" id="ARBA00007801"/>
    </source>
</evidence>
<dbReference type="InterPro" id="IPR036249">
    <property type="entry name" value="Thioredoxin-like_sf"/>
</dbReference>
<evidence type="ECO:0000256" key="4">
    <source>
        <dbReference type="ARBA" id="ARBA00023002"/>
    </source>
</evidence>
<comment type="similarity">
    <text evidence="1">Belongs to the PheA/TfdB FAD monooxygenase family.</text>
</comment>
<dbReference type="GO" id="GO:0016709">
    <property type="term" value="F:oxidoreductase activity, acting on paired donors, with incorporation or reduction of molecular oxygen, NAD(P)H as one donor, and incorporation of one atom of oxygen"/>
    <property type="evidence" value="ECO:0007669"/>
    <property type="project" value="UniProtKB-ARBA"/>
</dbReference>
<dbReference type="EMBL" id="JAUJDW010000027">
    <property type="protein sequence ID" value="KAK0653536.1"/>
    <property type="molecule type" value="Genomic_DNA"/>
</dbReference>
<dbReference type="InterPro" id="IPR036188">
    <property type="entry name" value="FAD/NAD-bd_sf"/>
</dbReference>
<dbReference type="Gene3D" id="3.30.9.10">
    <property type="entry name" value="D-Amino Acid Oxidase, subunit A, domain 2"/>
    <property type="match status" value="1"/>
</dbReference>
<feature type="domain" description="Phenol hydroxylase-like C-terminal dimerisation" evidence="6">
    <location>
        <begin position="373"/>
        <end position="496"/>
    </location>
</feature>
<dbReference type="InterPro" id="IPR050641">
    <property type="entry name" value="RIFMO-like"/>
</dbReference>
<dbReference type="Gene3D" id="3.50.50.60">
    <property type="entry name" value="FAD/NAD(P)-binding domain"/>
    <property type="match status" value="1"/>
</dbReference>
<dbReference type="SUPFAM" id="SSF52833">
    <property type="entry name" value="Thioredoxin-like"/>
    <property type="match status" value="1"/>
</dbReference>
<evidence type="ECO:0000256" key="2">
    <source>
        <dbReference type="ARBA" id="ARBA00022630"/>
    </source>
</evidence>
<keyword evidence="7" id="KW-0503">Monooxygenase</keyword>
<dbReference type="Proteomes" id="UP001175001">
    <property type="component" value="Unassembled WGS sequence"/>
</dbReference>
<evidence type="ECO:0000259" key="5">
    <source>
        <dbReference type="Pfam" id="PF01494"/>
    </source>
</evidence>
<dbReference type="PANTHER" id="PTHR43004:SF10">
    <property type="entry name" value="2-MONOOXYGENASE, PUTATIVE (AFU_ORTHOLOGUE AFUA_6G11480)-RELATED"/>
    <property type="match status" value="1"/>
</dbReference>
<name>A0AA39YJ18_9PEZI</name>
<keyword evidence="4" id="KW-0560">Oxidoreductase</keyword>
<keyword evidence="2" id="KW-0285">Flavoprotein</keyword>
<evidence type="ECO:0000259" key="6">
    <source>
        <dbReference type="Pfam" id="PF07976"/>
    </source>
</evidence>
<keyword evidence="8" id="KW-1185">Reference proteome</keyword>
<dbReference type="Pfam" id="PF07976">
    <property type="entry name" value="Phe_hydrox_dim"/>
    <property type="match status" value="1"/>
</dbReference>
<organism evidence="7 8">
    <name type="scientific">Lasiodiplodia hormozganensis</name>
    <dbReference type="NCBI Taxonomy" id="869390"/>
    <lineage>
        <taxon>Eukaryota</taxon>
        <taxon>Fungi</taxon>
        <taxon>Dikarya</taxon>
        <taxon>Ascomycota</taxon>
        <taxon>Pezizomycotina</taxon>
        <taxon>Dothideomycetes</taxon>
        <taxon>Dothideomycetes incertae sedis</taxon>
        <taxon>Botryosphaeriales</taxon>
        <taxon>Botryosphaeriaceae</taxon>
        <taxon>Lasiodiplodia</taxon>
    </lineage>
</organism>
<dbReference type="SUPFAM" id="SSF54373">
    <property type="entry name" value="FAD-linked reductases, C-terminal domain"/>
    <property type="match status" value="1"/>
</dbReference>
<dbReference type="InterPro" id="IPR002938">
    <property type="entry name" value="FAD-bd"/>
</dbReference>
<dbReference type="SUPFAM" id="SSF51905">
    <property type="entry name" value="FAD/NAD(P)-binding domain"/>
    <property type="match status" value="1"/>
</dbReference>
<evidence type="ECO:0000313" key="7">
    <source>
        <dbReference type="EMBL" id="KAK0653536.1"/>
    </source>
</evidence>
<gene>
    <name evidence="7" type="primary">terD_0</name>
    <name evidence="7" type="ORF">DIS24_g5997</name>
</gene>
<dbReference type="PRINTS" id="PR00420">
    <property type="entry name" value="RNGMNOXGNASE"/>
</dbReference>
<proteinExistence type="inferred from homology"/>
<sequence length="515" mass="56932">MLHEYDVIICGAGSAGLCAAAWLSRCGISFRLLEKRSGPLKVGQADGVQCRTVEIFESFGLSEDLMREAYHVLEVSFWESVGDDGIARKRRTVDTPKGLSHMPHVILNQARVNELMIEDARRFGSPEIEYGYEVQSVHVDDQLASDPNAHCVSVFAVKDGVRKEFRAKYVLGCDGAHSVTRKSLHINMVGNSTDAVWGVMDVYPRTNFPDIRKKVMIHSHLGNIIIIPREGGSLTRFYVELAAGTQASEVQLKDLQSATSSILQPYQIDFVDTAWWSAYAIGQRLADKFTYKNRAFLTGDACHTHSPKAGQGMNVSLQDGHNIGWKLAAVLNGNAKPTLLETYVSERQKVAAELIAFDESWTKLFKTGNDAVTAQELADALGGTDGLVSNLTPKGADIDSVIETIVVLSGKRHDLEQDDIPEYFRPTTGKMQIQGKPIALLSNTKNVHGHAYKFYGVDTSHGTIVIVRPDQYVAAIYALWDFQSLRKFFNGFMLPNKLTFVPQIGQERSNGHALL</sequence>
<comment type="caution">
    <text evidence="7">The sequence shown here is derived from an EMBL/GenBank/DDBJ whole genome shotgun (WGS) entry which is preliminary data.</text>
</comment>
<dbReference type="InterPro" id="IPR012941">
    <property type="entry name" value="Phe_hydrox_C_dim_dom"/>
</dbReference>